<name>A0A0G1U899_9BACT</name>
<dbReference type="EMBL" id="LCPB01000003">
    <property type="protein sequence ID" value="KKU90361.1"/>
    <property type="molecule type" value="Genomic_DNA"/>
</dbReference>
<proteinExistence type="predicted"/>
<organism evidence="1 2">
    <name type="scientific">Candidatus Wolfebacteria bacterium GW2011_GWA2_47_9b</name>
    <dbReference type="NCBI Taxonomy" id="1619005"/>
    <lineage>
        <taxon>Bacteria</taxon>
        <taxon>Candidatus Wolfeibacteriota</taxon>
    </lineage>
</organism>
<dbReference type="AlphaFoldDB" id="A0A0G1U899"/>
<sequence length="275" mass="30501">MFKEKIKDLGRRMTGEGPEVIFKQEVARYEAMHGVSHEAAEKALFLDRFNALQHELTYNRAISDETHRAFVASLNEVFGKNGVADMKRDSATPIYRALLLSPASLAEFNQTANYFKTKFENKVPGVAVVKDCAENKKIIEALSTRFMGDPSLAGVGDLEALIAAHPELGADLGKILSAKELSDMHERRFEAGIRFNRSMETLGNTARESLGTMVWKAPSEWWKVVGKSGEKLNFEYCAKTTIATAKLLHKEGKAGTKLLVEAAKTAKAYIDKTRT</sequence>
<reference evidence="1 2" key="1">
    <citation type="journal article" date="2015" name="Nature">
        <title>rRNA introns, odd ribosomes, and small enigmatic genomes across a large radiation of phyla.</title>
        <authorList>
            <person name="Brown C.T."/>
            <person name="Hug L.A."/>
            <person name="Thomas B.C."/>
            <person name="Sharon I."/>
            <person name="Castelle C.J."/>
            <person name="Singh A."/>
            <person name="Wilkins M.J."/>
            <person name="Williams K.H."/>
            <person name="Banfield J.F."/>
        </authorList>
    </citation>
    <scope>NUCLEOTIDE SEQUENCE [LARGE SCALE GENOMIC DNA]</scope>
</reference>
<dbReference type="Proteomes" id="UP000033882">
    <property type="component" value="Unassembled WGS sequence"/>
</dbReference>
<comment type="caution">
    <text evidence="1">The sequence shown here is derived from an EMBL/GenBank/DDBJ whole genome shotgun (WGS) entry which is preliminary data.</text>
</comment>
<accession>A0A0G1U899</accession>
<evidence type="ECO:0000313" key="1">
    <source>
        <dbReference type="EMBL" id="KKU90361.1"/>
    </source>
</evidence>
<evidence type="ECO:0000313" key="2">
    <source>
        <dbReference type="Proteomes" id="UP000033882"/>
    </source>
</evidence>
<gene>
    <name evidence="1" type="ORF">UY19_C0003G0016</name>
</gene>
<protein>
    <submittedName>
        <fullName evidence="1">Uncharacterized protein</fullName>
    </submittedName>
</protein>